<proteinExistence type="predicted"/>
<dbReference type="EMBL" id="CAKOGP040002341">
    <property type="protein sequence ID" value="CAJ1967711.1"/>
    <property type="molecule type" value="Genomic_DNA"/>
</dbReference>
<dbReference type="Pfam" id="PF13976">
    <property type="entry name" value="gag_pre-integrs"/>
    <property type="match status" value="1"/>
</dbReference>
<name>A0AAD2JNS1_9STRA</name>
<protein>
    <recommendedName>
        <fullName evidence="1">GAG-pre-integrase domain-containing protein</fullName>
    </recommendedName>
</protein>
<reference evidence="2" key="1">
    <citation type="submission" date="2023-08" db="EMBL/GenBank/DDBJ databases">
        <authorList>
            <person name="Audoor S."/>
            <person name="Bilcke G."/>
        </authorList>
    </citation>
    <scope>NUCLEOTIDE SEQUENCE</scope>
</reference>
<evidence type="ECO:0000313" key="2">
    <source>
        <dbReference type="EMBL" id="CAJ1967711.1"/>
    </source>
</evidence>
<dbReference type="InterPro" id="IPR025724">
    <property type="entry name" value="GAG-pre-integrase_dom"/>
</dbReference>
<feature type="domain" description="GAG-pre-integrase" evidence="1">
    <location>
        <begin position="78"/>
        <end position="128"/>
    </location>
</feature>
<comment type="caution">
    <text evidence="2">The sequence shown here is derived from an EMBL/GenBank/DDBJ whole genome shotgun (WGS) entry which is preliminary data.</text>
</comment>
<evidence type="ECO:0000313" key="3">
    <source>
        <dbReference type="Proteomes" id="UP001295423"/>
    </source>
</evidence>
<evidence type="ECO:0000259" key="1">
    <source>
        <dbReference type="Pfam" id="PF13976"/>
    </source>
</evidence>
<dbReference type="Proteomes" id="UP001295423">
    <property type="component" value="Unassembled WGS sequence"/>
</dbReference>
<dbReference type="AlphaFoldDB" id="A0AAD2JNS1"/>
<gene>
    <name evidence="2" type="ORF">CYCCA115_LOCUS22901</name>
</gene>
<accession>A0AAD2JNS1</accession>
<keyword evidence="3" id="KW-1185">Reference proteome</keyword>
<organism evidence="2 3">
    <name type="scientific">Cylindrotheca closterium</name>
    <dbReference type="NCBI Taxonomy" id="2856"/>
    <lineage>
        <taxon>Eukaryota</taxon>
        <taxon>Sar</taxon>
        <taxon>Stramenopiles</taxon>
        <taxon>Ochrophyta</taxon>
        <taxon>Bacillariophyta</taxon>
        <taxon>Bacillariophyceae</taxon>
        <taxon>Bacillariophycidae</taxon>
        <taxon>Bacillariales</taxon>
        <taxon>Bacillariaceae</taxon>
        <taxon>Cylindrotheca</taxon>
    </lineage>
</organism>
<sequence>MTHLSCNEARLQPTPTLFRESLIDPATIPVAGPPVTDSTECDKQLPLPTLIDSDLHFDLEEATAADHITNLSDLTETDKHTIMLRWHYRLGHTPFPQLKQMAKYDLLDKRLATIQEFPFCPGCQFGKQTRRAWRHRSNKKLRR</sequence>